<dbReference type="RefSeq" id="WP_006197187.1">
    <property type="nucleotide sequence ID" value="NZ_CAWNZE010000001.1"/>
</dbReference>
<dbReference type="InterPro" id="IPR027417">
    <property type="entry name" value="P-loop_NTPase"/>
</dbReference>
<dbReference type="Proteomes" id="UP000244056">
    <property type="component" value="Chromosome"/>
</dbReference>
<proteinExistence type="predicted"/>
<protein>
    <recommendedName>
        <fullName evidence="3">DNA polymerase III subunit delta</fullName>
    </recommendedName>
</protein>
<evidence type="ECO:0000313" key="1">
    <source>
        <dbReference type="EMBL" id="AVZ31562.1"/>
    </source>
</evidence>
<reference evidence="1 2" key="1">
    <citation type="submission" date="2017-03" db="EMBL/GenBank/DDBJ databases">
        <title>Comparative genomics of the toxic Baltic Sea cyanobacteria Nodularia spumigena UHCC 0039 and its response on varying salinity.</title>
        <authorList>
            <person name="Teikari J.E."/>
        </authorList>
    </citation>
    <scope>NUCLEOTIDE SEQUENCE [LARGE SCALE GENOMIC DNA]</scope>
    <source>
        <strain evidence="1 2">UHCC 0039</strain>
    </source>
</reference>
<gene>
    <name evidence="1" type="ORF">BMF81_04380</name>
</gene>
<dbReference type="EMBL" id="CP020114">
    <property type="protein sequence ID" value="AVZ31562.1"/>
    <property type="molecule type" value="Genomic_DNA"/>
</dbReference>
<name>A0A2S0QB09_NODSP</name>
<sequence>MTSFICDQIIDFEATEGYEAQGIERLIKRIQTLLTQVDASKVVVLLRNAHYLTTAAFAILYNYIREPISSNVVFVLVSADKSRIFPPLLDFVQHQIAA</sequence>
<dbReference type="Gene3D" id="3.40.50.300">
    <property type="entry name" value="P-loop containing nucleotide triphosphate hydrolases"/>
    <property type="match status" value="1"/>
</dbReference>
<evidence type="ECO:0000313" key="2">
    <source>
        <dbReference type="Proteomes" id="UP000244056"/>
    </source>
</evidence>
<accession>A0A2S0QB09</accession>
<dbReference type="SUPFAM" id="SSF52540">
    <property type="entry name" value="P-loop containing nucleoside triphosphate hydrolases"/>
    <property type="match status" value="1"/>
</dbReference>
<organism evidence="1 2">
    <name type="scientific">Nodularia spumigena UHCC 0039</name>
    <dbReference type="NCBI Taxonomy" id="1914872"/>
    <lineage>
        <taxon>Bacteria</taxon>
        <taxon>Bacillati</taxon>
        <taxon>Cyanobacteriota</taxon>
        <taxon>Cyanophyceae</taxon>
        <taxon>Nostocales</taxon>
        <taxon>Nodulariaceae</taxon>
        <taxon>Nodularia</taxon>
    </lineage>
</organism>
<evidence type="ECO:0008006" key="3">
    <source>
        <dbReference type="Google" id="ProtNLM"/>
    </source>
</evidence>
<dbReference type="KEGG" id="nsp:BMF81_04380"/>
<dbReference type="GeneID" id="78019596"/>
<dbReference type="AlphaFoldDB" id="A0A2S0QB09"/>